<sequence length="552" mass="63068">MQSNVIEDLQVEQLLQLALTKLQSKETRLSLGNDLLRGIDERCRAIVKAVDNIRNSVRAVNRLSPEVLVQIFLECVLTSVNSIPISCNAWNPPFVDMEGLLHIAQVCRDWRGVVLATQELWSSIRNEYLLLRDAQLVRSQSVPLRFWLSGSPWTYGVSSLKSYAHRMLQLCWCQADIGTSLDETLFFCKAPTLKYLAISGPFYKYHGYPNIVLFENHTPSLTHLTLFGLGWAPVNSFPSLTHLHIEDCDVDAFRLSLLLSGTPSLVDLILRSVRSKDIFPRKQSQLGRSEIQLPYLRRLVLHDVDTDSITVAILDARLNPDVAISFICRGDQRASDSWTLDYLSERRAEPAAVYDRFYLSAHFAIIGNSSSAIRMGHIHYDRLTPWTCVWAQFPSMPHIREFWMVNSIDTPHPDGRDLLYLRELFGSMKSLETLYVHKKSLQTVVDVLSLFRDPSEPPICPELSTMHIFLDKKDDMAWTVHLVHGTRIQLGIKHLRIKCMMLSSIDDNTRAVAARGFETFTFECIEPPVPMMHLPSTCLEEVSGYWPPWDRE</sequence>
<dbReference type="Gene3D" id="1.20.1280.50">
    <property type="match status" value="1"/>
</dbReference>
<dbReference type="OrthoDB" id="2754196at2759"/>
<dbReference type="AlphaFoldDB" id="A0A165FJS8"/>
<dbReference type="EMBL" id="KV427613">
    <property type="protein sequence ID" value="KZT09079.1"/>
    <property type="molecule type" value="Genomic_DNA"/>
</dbReference>
<dbReference type="GeneID" id="63831317"/>
<keyword evidence="2" id="KW-1185">Reference proteome</keyword>
<dbReference type="InParanoid" id="A0A165FJS8"/>
<evidence type="ECO:0000313" key="2">
    <source>
        <dbReference type="Proteomes" id="UP000076871"/>
    </source>
</evidence>
<dbReference type="RefSeq" id="XP_040766819.1">
    <property type="nucleotide sequence ID" value="XM_040914290.1"/>
</dbReference>
<organism evidence="1 2">
    <name type="scientific">Laetiporus sulphureus 93-53</name>
    <dbReference type="NCBI Taxonomy" id="1314785"/>
    <lineage>
        <taxon>Eukaryota</taxon>
        <taxon>Fungi</taxon>
        <taxon>Dikarya</taxon>
        <taxon>Basidiomycota</taxon>
        <taxon>Agaricomycotina</taxon>
        <taxon>Agaricomycetes</taxon>
        <taxon>Polyporales</taxon>
        <taxon>Laetiporus</taxon>
    </lineage>
</organism>
<dbReference type="Gene3D" id="3.80.10.10">
    <property type="entry name" value="Ribonuclease Inhibitor"/>
    <property type="match status" value="1"/>
</dbReference>
<protein>
    <submittedName>
        <fullName evidence="1">Uncharacterized protein</fullName>
    </submittedName>
</protein>
<evidence type="ECO:0000313" key="1">
    <source>
        <dbReference type="EMBL" id="KZT09079.1"/>
    </source>
</evidence>
<dbReference type="InterPro" id="IPR032675">
    <property type="entry name" value="LRR_dom_sf"/>
</dbReference>
<gene>
    <name evidence="1" type="ORF">LAESUDRAFT_811139</name>
</gene>
<dbReference type="Proteomes" id="UP000076871">
    <property type="component" value="Unassembled WGS sequence"/>
</dbReference>
<dbReference type="SUPFAM" id="SSF52047">
    <property type="entry name" value="RNI-like"/>
    <property type="match status" value="1"/>
</dbReference>
<accession>A0A165FJS8</accession>
<name>A0A165FJS8_9APHY</name>
<proteinExistence type="predicted"/>
<reference evidence="1 2" key="1">
    <citation type="journal article" date="2016" name="Mol. Biol. Evol.">
        <title>Comparative Genomics of Early-Diverging Mushroom-Forming Fungi Provides Insights into the Origins of Lignocellulose Decay Capabilities.</title>
        <authorList>
            <person name="Nagy L.G."/>
            <person name="Riley R."/>
            <person name="Tritt A."/>
            <person name="Adam C."/>
            <person name="Daum C."/>
            <person name="Floudas D."/>
            <person name="Sun H."/>
            <person name="Yadav J.S."/>
            <person name="Pangilinan J."/>
            <person name="Larsson K.H."/>
            <person name="Matsuura K."/>
            <person name="Barry K."/>
            <person name="Labutti K."/>
            <person name="Kuo R."/>
            <person name="Ohm R.A."/>
            <person name="Bhattacharya S.S."/>
            <person name="Shirouzu T."/>
            <person name="Yoshinaga Y."/>
            <person name="Martin F.M."/>
            <person name="Grigoriev I.V."/>
            <person name="Hibbett D.S."/>
        </authorList>
    </citation>
    <scope>NUCLEOTIDE SEQUENCE [LARGE SCALE GENOMIC DNA]</scope>
    <source>
        <strain evidence="1 2">93-53</strain>
    </source>
</reference>